<dbReference type="AlphaFoldDB" id="A0A7W6MYH9"/>
<dbReference type="Proteomes" id="UP000546007">
    <property type="component" value="Unassembled WGS sequence"/>
</dbReference>
<keyword evidence="2" id="KW-1185">Reference proteome</keyword>
<gene>
    <name evidence="1" type="ORF">GGR14_001892</name>
</gene>
<sequence length="84" mass="10117">MSFELTIFVINILVMSEKEMNSYRLTSLEEPTDEMLTTLMKEVAEEAKRKSEEAHKKFFQEIREYIRKQRAKWGKEYNVSFSNE</sequence>
<dbReference type="GeneID" id="93102491"/>
<evidence type="ECO:0000313" key="2">
    <source>
        <dbReference type="Proteomes" id="UP000546007"/>
    </source>
</evidence>
<reference evidence="1 2" key="1">
    <citation type="submission" date="2020-08" db="EMBL/GenBank/DDBJ databases">
        <title>Genomic Encyclopedia of Type Strains, Phase IV (KMG-IV): sequencing the most valuable type-strain genomes for metagenomic binning, comparative biology and taxonomic classification.</title>
        <authorList>
            <person name="Goeker M."/>
        </authorList>
    </citation>
    <scope>NUCLEOTIDE SEQUENCE [LARGE SCALE GENOMIC DNA]</scope>
    <source>
        <strain evidence="1 2">DSM 105721</strain>
    </source>
</reference>
<dbReference type="RefSeq" id="WP_229128143.1">
    <property type="nucleotide sequence ID" value="NZ_AP028155.1"/>
</dbReference>
<protein>
    <submittedName>
        <fullName evidence="1">Uncharacterized protein</fullName>
    </submittedName>
</protein>
<comment type="caution">
    <text evidence="1">The sequence shown here is derived from an EMBL/GenBank/DDBJ whole genome shotgun (WGS) entry which is preliminary data.</text>
</comment>
<proteinExistence type="predicted"/>
<evidence type="ECO:0000313" key="1">
    <source>
        <dbReference type="EMBL" id="MBB4026102.1"/>
    </source>
</evidence>
<accession>A0A7W6MYH9</accession>
<dbReference type="EMBL" id="JACIES010000004">
    <property type="protein sequence ID" value="MBB4026102.1"/>
    <property type="molecule type" value="Genomic_DNA"/>
</dbReference>
<name>A0A7W6MYH9_9BACT</name>
<organism evidence="1 2">
    <name type="scientific">Butyricimonas faecihominis</name>
    <dbReference type="NCBI Taxonomy" id="1472416"/>
    <lineage>
        <taxon>Bacteria</taxon>
        <taxon>Pseudomonadati</taxon>
        <taxon>Bacteroidota</taxon>
        <taxon>Bacteroidia</taxon>
        <taxon>Bacteroidales</taxon>
        <taxon>Odoribacteraceae</taxon>
        <taxon>Butyricimonas</taxon>
    </lineage>
</organism>